<evidence type="ECO:0000313" key="1">
    <source>
        <dbReference type="EMBL" id="KAF3533717.1"/>
    </source>
</evidence>
<evidence type="ECO:0000313" key="2">
    <source>
        <dbReference type="Proteomes" id="UP000266723"/>
    </source>
</evidence>
<reference evidence="1 2" key="1">
    <citation type="journal article" date="2020" name="BMC Genomics">
        <title>Intraspecific diversification of the crop wild relative Brassica cretica Lam. using demographic model selection.</title>
        <authorList>
            <person name="Kioukis A."/>
            <person name="Michalopoulou V.A."/>
            <person name="Briers L."/>
            <person name="Pirintsos S."/>
            <person name="Studholme D.J."/>
            <person name="Pavlidis P."/>
            <person name="Sarris P.F."/>
        </authorList>
    </citation>
    <scope>NUCLEOTIDE SEQUENCE [LARGE SCALE GENOMIC DNA]</scope>
    <source>
        <strain evidence="2">cv. PFS-1207/04</strain>
    </source>
</reference>
<organism evidence="1 2">
    <name type="scientific">Brassica cretica</name>
    <name type="common">Mustard</name>
    <dbReference type="NCBI Taxonomy" id="69181"/>
    <lineage>
        <taxon>Eukaryota</taxon>
        <taxon>Viridiplantae</taxon>
        <taxon>Streptophyta</taxon>
        <taxon>Embryophyta</taxon>
        <taxon>Tracheophyta</taxon>
        <taxon>Spermatophyta</taxon>
        <taxon>Magnoliopsida</taxon>
        <taxon>eudicotyledons</taxon>
        <taxon>Gunneridae</taxon>
        <taxon>Pentapetalae</taxon>
        <taxon>rosids</taxon>
        <taxon>malvids</taxon>
        <taxon>Brassicales</taxon>
        <taxon>Brassicaceae</taxon>
        <taxon>Brassiceae</taxon>
        <taxon>Brassica</taxon>
    </lineage>
</organism>
<protein>
    <submittedName>
        <fullName evidence="1">Uncharacterized protein</fullName>
    </submittedName>
</protein>
<sequence length="225" mass="25873">MNVFTKNQSSKKIYFCEETCGENTFTKNRRKTRTRLPRSNQRTSWSLRSDRARARLGRYVATELSPKLGRYVGIKNGYDEVNIQISAKYEYVFPQQIMLGQENVATPVTDRSEYEDRNTDEPSSVITQLPHMHAVRSLRSDRASERPSVRPARSLCSNRASVPLSRYVATELEPKLGRYVATELFRNVNTTLVHAFSSTLRCYLQKTVAYPFHVSRHSNSSQTLP</sequence>
<accession>A0ABQ7BN28</accession>
<gene>
    <name evidence="1" type="ORF">DY000_02040369</name>
</gene>
<keyword evidence="2" id="KW-1185">Reference proteome</keyword>
<comment type="caution">
    <text evidence="1">The sequence shown here is derived from an EMBL/GenBank/DDBJ whole genome shotgun (WGS) entry which is preliminary data.</text>
</comment>
<dbReference type="EMBL" id="QGKV02001507">
    <property type="protein sequence ID" value="KAF3533717.1"/>
    <property type="molecule type" value="Genomic_DNA"/>
</dbReference>
<proteinExistence type="predicted"/>
<dbReference type="Proteomes" id="UP000266723">
    <property type="component" value="Unassembled WGS sequence"/>
</dbReference>
<name>A0ABQ7BN28_BRACR</name>